<feature type="compositionally biased region" description="Basic and acidic residues" evidence="1">
    <location>
        <begin position="36"/>
        <end position="46"/>
    </location>
</feature>
<dbReference type="Proteomes" id="UP000266005">
    <property type="component" value="Unassembled WGS sequence"/>
</dbReference>
<gene>
    <name evidence="2" type="ORF">D1627_12910</name>
</gene>
<evidence type="ECO:0000313" key="3">
    <source>
        <dbReference type="Proteomes" id="UP000266005"/>
    </source>
</evidence>
<feature type="compositionally biased region" description="Basic and acidic residues" evidence="1">
    <location>
        <begin position="90"/>
        <end position="104"/>
    </location>
</feature>
<dbReference type="OrthoDB" id="853289at2"/>
<comment type="caution">
    <text evidence="2">The sequence shown here is derived from an EMBL/GenBank/DDBJ whole genome shotgun (WGS) entry which is preliminary data.</text>
</comment>
<accession>A0A399S3U0</accession>
<organism evidence="2 3">
    <name type="scientific">Pontibacter oryzae</name>
    <dbReference type="NCBI Taxonomy" id="2304593"/>
    <lineage>
        <taxon>Bacteria</taxon>
        <taxon>Pseudomonadati</taxon>
        <taxon>Bacteroidota</taxon>
        <taxon>Cytophagia</taxon>
        <taxon>Cytophagales</taxon>
        <taxon>Hymenobacteraceae</taxon>
        <taxon>Pontibacter</taxon>
    </lineage>
</organism>
<proteinExistence type="predicted"/>
<feature type="compositionally biased region" description="Basic and acidic residues" evidence="1">
    <location>
        <begin position="55"/>
        <end position="81"/>
    </location>
</feature>
<sequence length="104" mass="11079">MNKHNISAAILGVAATAFTLGGLTSCDTGTSPGETNVERSDIRDEGEMVGDEGDQPARYDEADSLESHYDHADHENHDDNTNKALGDGAYDGKGDGVKRDEVQQ</sequence>
<keyword evidence="3" id="KW-1185">Reference proteome</keyword>
<evidence type="ECO:0000313" key="2">
    <source>
        <dbReference type="EMBL" id="RIJ36732.1"/>
    </source>
</evidence>
<reference evidence="3" key="1">
    <citation type="submission" date="2018-08" db="EMBL/GenBank/DDBJ databases">
        <title>Mucilaginibacter sp. MYSH2.</title>
        <authorList>
            <person name="Seo T."/>
        </authorList>
    </citation>
    <scope>NUCLEOTIDE SEQUENCE [LARGE SCALE GENOMIC DNA]</scope>
    <source>
        <strain evidence="3">KIRAN</strain>
    </source>
</reference>
<evidence type="ECO:0000256" key="1">
    <source>
        <dbReference type="SAM" id="MobiDB-lite"/>
    </source>
</evidence>
<feature type="compositionally biased region" description="Polar residues" evidence="1">
    <location>
        <begin position="25"/>
        <end position="34"/>
    </location>
</feature>
<dbReference type="PROSITE" id="PS51257">
    <property type="entry name" value="PROKAR_LIPOPROTEIN"/>
    <property type="match status" value="1"/>
</dbReference>
<name>A0A399S3U0_9BACT</name>
<dbReference type="AlphaFoldDB" id="A0A399S3U0"/>
<protein>
    <submittedName>
        <fullName evidence="2">Uncharacterized protein</fullName>
    </submittedName>
</protein>
<dbReference type="RefSeq" id="WP_119432679.1">
    <property type="nucleotide sequence ID" value="NZ_QWGE01000004.1"/>
</dbReference>
<dbReference type="EMBL" id="QWGE01000004">
    <property type="protein sequence ID" value="RIJ36732.1"/>
    <property type="molecule type" value="Genomic_DNA"/>
</dbReference>
<feature type="region of interest" description="Disordered" evidence="1">
    <location>
        <begin position="23"/>
        <end position="104"/>
    </location>
</feature>